<evidence type="ECO:0000313" key="1">
    <source>
        <dbReference type="EMBL" id="TCP32963.1"/>
    </source>
</evidence>
<keyword evidence="2" id="KW-1185">Reference proteome</keyword>
<dbReference type="Proteomes" id="UP000295399">
    <property type="component" value="Unassembled WGS sequence"/>
</dbReference>
<proteinExistence type="predicted"/>
<comment type="caution">
    <text evidence="1">The sequence shown here is derived from an EMBL/GenBank/DDBJ whole genome shotgun (WGS) entry which is preliminary data.</text>
</comment>
<sequence>MAWTLGGAPGQTFFVFEDVSDLNLCDGTTGSQNGILTFEIPVILTTGGTAVGNQGNASVQFALTASPTTVASTDALDDPIFEVVAPFATAFVADSDAPLLDLSADPIFSGFAGGSNGDLGVLSLDFTGTTTPVTTLGGGTTVSEPDTVELTVTLEDATGVSGITIGSGGDATALTQNGNVFSVTLDAGTNLTVAELVANSDDQAGPSVTGETITLALAGDASALEQSITASVTSQNASDETIASATLAATALAGLEREGASKGPFEWVDLAGAGANSAFRFTGLEAENPVFVTVTNTQDGQTGPTDFDITSALSNSGGQEYILTGAALGAFLADAGEITLPESGALRADVEFTIQQASGAEVRRLLFQPQGGFTDLGDENN</sequence>
<dbReference type="AlphaFoldDB" id="A0A4R2PCQ8"/>
<name>A0A4R2PCQ8_RHOSA</name>
<gene>
    <name evidence="1" type="ORF">EV659_10862</name>
</gene>
<organism evidence="1 2">
    <name type="scientific">Rhodothalassium salexigens DSM 2132</name>
    <dbReference type="NCBI Taxonomy" id="1188247"/>
    <lineage>
        <taxon>Bacteria</taxon>
        <taxon>Pseudomonadati</taxon>
        <taxon>Pseudomonadota</taxon>
        <taxon>Alphaproteobacteria</taxon>
        <taxon>Rhodothalassiales</taxon>
        <taxon>Rhodothalassiaceae</taxon>
        <taxon>Rhodothalassium</taxon>
    </lineage>
</organism>
<reference evidence="1 2" key="1">
    <citation type="submission" date="2019-03" db="EMBL/GenBank/DDBJ databases">
        <title>Genomic Encyclopedia of Type Strains, Phase IV (KMG-IV): sequencing the most valuable type-strain genomes for metagenomic binning, comparative biology and taxonomic classification.</title>
        <authorList>
            <person name="Goeker M."/>
        </authorList>
    </citation>
    <scope>NUCLEOTIDE SEQUENCE [LARGE SCALE GENOMIC DNA]</scope>
    <source>
        <strain evidence="1 2">DSM 2132</strain>
    </source>
</reference>
<protein>
    <submittedName>
        <fullName evidence="1">Uncharacterized protein</fullName>
    </submittedName>
</protein>
<accession>A0A4R2PCQ8</accession>
<dbReference type="EMBL" id="SLXO01000008">
    <property type="protein sequence ID" value="TCP32963.1"/>
    <property type="molecule type" value="Genomic_DNA"/>
</dbReference>
<evidence type="ECO:0000313" key="2">
    <source>
        <dbReference type="Proteomes" id="UP000295399"/>
    </source>
</evidence>
<dbReference type="InParanoid" id="A0A4R2PCQ8"/>